<protein>
    <recommendedName>
        <fullName evidence="3">P27 family phage terminase small subunit</fullName>
    </recommendedName>
</protein>
<dbReference type="Proteomes" id="UP000005870">
    <property type="component" value="Chromosome"/>
</dbReference>
<dbReference type="KEGG" id="psd:DSC_11410"/>
<sequence>MLARAGVLKASDHDLLVTYCETFAAYLDAVRSGGAPMSMVGQLRQLMGELGMTPAARARITADKAPEADNGKARFFGS</sequence>
<accession>G7UQ42</accession>
<proteinExistence type="predicted"/>
<dbReference type="AlphaFoldDB" id="G7UQ42"/>
<reference evidence="1 2" key="1">
    <citation type="journal article" date="2012" name="J. Bacteriol.">
        <title>Complete Genome Sequence of the BTEX-Degrading Bacterium Pseudoxanthomonas spadix BD-a59.</title>
        <authorList>
            <person name="Lee S.H."/>
            <person name="Jin H.M."/>
            <person name="Lee H.J."/>
            <person name="Kim J.M."/>
            <person name="Jeon C.O."/>
        </authorList>
    </citation>
    <scope>NUCLEOTIDE SEQUENCE [LARGE SCALE GENOMIC DNA]</scope>
    <source>
        <strain evidence="1 2">BD-a59</strain>
    </source>
</reference>
<gene>
    <name evidence="1" type="ordered locus">DSC_11410</name>
</gene>
<evidence type="ECO:0000313" key="2">
    <source>
        <dbReference type="Proteomes" id="UP000005870"/>
    </source>
</evidence>
<evidence type="ECO:0000313" key="1">
    <source>
        <dbReference type="EMBL" id="AER56926.1"/>
    </source>
</evidence>
<name>G7UQ42_PSEUP</name>
<keyword evidence="2" id="KW-1185">Reference proteome</keyword>
<organism evidence="1 2">
    <name type="scientific">Pseudoxanthomonas spadix (strain BD-a59)</name>
    <dbReference type="NCBI Taxonomy" id="1045855"/>
    <lineage>
        <taxon>Bacteria</taxon>
        <taxon>Pseudomonadati</taxon>
        <taxon>Pseudomonadota</taxon>
        <taxon>Gammaproteobacteria</taxon>
        <taxon>Lysobacterales</taxon>
        <taxon>Lysobacteraceae</taxon>
        <taxon>Pseudoxanthomonas</taxon>
    </lineage>
</organism>
<dbReference type="EMBL" id="CP003093">
    <property type="protein sequence ID" value="AER56926.1"/>
    <property type="molecule type" value="Genomic_DNA"/>
</dbReference>
<evidence type="ECO:0008006" key="3">
    <source>
        <dbReference type="Google" id="ProtNLM"/>
    </source>
</evidence>
<dbReference type="STRING" id="1045855.DSC_11410"/>
<dbReference type="eggNOG" id="COG3747">
    <property type="taxonomic scope" value="Bacteria"/>
</dbReference>
<dbReference type="HOGENOM" id="CLU_2619448_0_0_6"/>